<dbReference type="Pfam" id="PF13614">
    <property type="entry name" value="AAA_31"/>
    <property type="match status" value="1"/>
</dbReference>
<dbReference type="RefSeq" id="WP_078694971.1">
    <property type="nucleotide sequence ID" value="NZ_FUWX01000041.1"/>
</dbReference>
<dbReference type="InterPro" id="IPR027417">
    <property type="entry name" value="P-loop_NTPase"/>
</dbReference>
<proteinExistence type="predicted"/>
<feature type="domain" description="AAA" evidence="1">
    <location>
        <begin position="3"/>
        <end position="154"/>
    </location>
</feature>
<reference evidence="2 3" key="1">
    <citation type="submission" date="2017-02" db="EMBL/GenBank/DDBJ databases">
        <authorList>
            <person name="Peterson S.W."/>
        </authorList>
    </citation>
    <scope>NUCLEOTIDE SEQUENCE [LARGE SCALE GENOMIC DNA]</scope>
    <source>
        <strain evidence="2 3">ATCC 700028</strain>
    </source>
</reference>
<dbReference type="CDD" id="cd02042">
    <property type="entry name" value="ParAB_family"/>
    <property type="match status" value="1"/>
</dbReference>
<dbReference type="PANTHER" id="PTHR13696">
    <property type="entry name" value="P-LOOP CONTAINING NUCLEOSIDE TRIPHOSPHATE HYDROLASE"/>
    <property type="match status" value="1"/>
</dbReference>
<gene>
    <name evidence="2" type="ORF">SAMN02745174_02565</name>
</gene>
<dbReference type="PANTHER" id="PTHR13696:SF99">
    <property type="entry name" value="COBYRINIC ACID AC-DIAMIDE SYNTHASE"/>
    <property type="match status" value="1"/>
</dbReference>
<accession>A0A1T4R3F8</accession>
<sequence length="233" mass="26422">MGKIYTVKVNKGGVGKTFLTTQLADGLAKGEKKVLILTSDSQNNILNYTFPYDNKPIFNNGLKALVKTGEGDIIKLRDNLYFIPLEDNKFSPQFIKTLPEVIEKLKKEYDFIFIDSIPTMQIDSVFVKCSDKIIIPSFCDPVTLEGILNVIDEIGPNKIHSIVTNLYRNTETQKRFYNELKDILAHSKIKFFPPIKELSAIETLLSKGKTVWESEAKDLQETQDILLEIISSL</sequence>
<dbReference type="Gene3D" id="3.40.50.300">
    <property type="entry name" value="P-loop containing nucleotide triphosphate hydrolases"/>
    <property type="match status" value="1"/>
</dbReference>
<dbReference type="InterPro" id="IPR050678">
    <property type="entry name" value="DNA_Partitioning_ATPase"/>
</dbReference>
<dbReference type="SUPFAM" id="SSF52540">
    <property type="entry name" value="P-loop containing nucleoside triphosphate hydrolases"/>
    <property type="match status" value="1"/>
</dbReference>
<dbReference type="EMBL" id="FUWX01000041">
    <property type="protein sequence ID" value="SKA10387.1"/>
    <property type="molecule type" value="Genomic_DNA"/>
</dbReference>
<name>A0A1T4R3F8_9FUSO</name>
<evidence type="ECO:0000259" key="1">
    <source>
        <dbReference type="Pfam" id="PF13614"/>
    </source>
</evidence>
<organism evidence="2 3">
    <name type="scientific">Cetobacterium ceti</name>
    <dbReference type="NCBI Taxonomy" id="180163"/>
    <lineage>
        <taxon>Bacteria</taxon>
        <taxon>Fusobacteriati</taxon>
        <taxon>Fusobacteriota</taxon>
        <taxon>Fusobacteriia</taxon>
        <taxon>Fusobacteriales</taxon>
        <taxon>Fusobacteriaceae</taxon>
        <taxon>Cetobacterium</taxon>
    </lineage>
</organism>
<dbReference type="InterPro" id="IPR025669">
    <property type="entry name" value="AAA_dom"/>
</dbReference>
<dbReference type="OrthoDB" id="89202at2"/>
<keyword evidence="3" id="KW-1185">Reference proteome</keyword>
<evidence type="ECO:0000313" key="2">
    <source>
        <dbReference type="EMBL" id="SKA10387.1"/>
    </source>
</evidence>
<protein>
    <submittedName>
        <fullName evidence="2">Chromosome partitioning protein</fullName>
    </submittedName>
</protein>
<evidence type="ECO:0000313" key="3">
    <source>
        <dbReference type="Proteomes" id="UP000191153"/>
    </source>
</evidence>
<dbReference type="AlphaFoldDB" id="A0A1T4R3F8"/>
<dbReference type="Proteomes" id="UP000191153">
    <property type="component" value="Unassembled WGS sequence"/>
</dbReference>
<dbReference type="STRING" id="180163.SAMN02745174_02565"/>